<organism evidence="2 3">
    <name type="scientific">Heterobasidion irregulare (strain TC 32-1)</name>
    <dbReference type="NCBI Taxonomy" id="747525"/>
    <lineage>
        <taxon>Eukaryota</taxon>
        <taxon>Fungi</taxon>
        <taxon>Dikarya</taxon>
        <taxon>Basidiomycota</taxon>
        <taxon>Agaricomycotina</taxon>
        <taxon>Agaricomycetes</taxon>
        <taxon>Russulales</taxon>
        <taxon>Bondarzewiaceae</taxon>
        <taxon>Heterobasidion</taxon>
        <taxon>Heterobasidion annosum species complex</taxon>
    </lineage>
</organism>
<dbReference type="AlphaFoldDB" id="W4KCJ0"/>
<accession>W4KCJ0</accession>
<keyword evidence="3" id="KW-1185">Reference proteome</keyword>
<sequence>MSSLNILDTAPEQAQTEPTPQTTFEPDLFMDGYVSCCLSAGSAEQFFRSLTGTSQSQVPVPVEYDRSTKSFRTMDPQTRGQPVDMLVSYKRGLVIPQAIPPILESKPSFGKTHPIFFLTKGLRDVGVLAQDLVLESCPTLEQPDSEVNLGSRGGHLITISASDLSSPRIKSFNIEVITSQWPGYRNWASTLFKKDAEPVSMRRLAYLVGHAIRLFLEHSPFTSCTEPTLDIVSNNITMKDVLLIGLVQIHATPSIWMPILQLLRSEGRPWLYAH</sequence>
<evidence type="ECO:0000313" key="3">
    <source>
        <dbReference type="Proteomes" id="UP000030671"/>
    </source>
</evidence>
<feature type="compositionally biased region" description="Low complexity" evidence="1">
    <location>
        <begin position="9"/>
        <end position="23"/>
    </location>
</feature>
<feature type="region of interest" description="Disordered" evidence="1">
    <location>
        <begin position="1"/>
        <end position="23"/>
    </location>
</feature>
<evidence type="ECO:0000256" key="1">
    <source>
        <dbReference type="SAM" id="MobiDB-lite"/>
    </source>
</evidence>
<gene>
    <name evidence="2" type="ORF">HETIRDRAFT_316228</name>
</gene>
<dbReference type="OrthoDB" id="2799313at2759"/>
<dbReference type="HOGENOM" id="CLU_1133705_0_0_1"/>
<dbReference type="Proteomes" id="UP000030671">
    <property type="component" value="Unassembled WGS sequence"/>
</dbReference>
<proteinExistence type="predicted"/>
<evidence type="ECO:0000313" key="2">
    <source>
        <dbReference type="EMBL" id="ETW83493.1"/>
    </source>
</evidence>
<protein>
    <submittedName>
        <fullName evidence="2">Uncharacterized protein</fullName>
    </submittedName>
</protein>
<dbReference type="GeneID" id="20670304"/>
<dbReference type="RefSeq" id="XP_009545739.1">
    <property type="nucleotide sequence ID" value="XM_009547444.1"/>
</dbReference>
<dbReference type="KEGG" id="hir:HETIRDRAFT_316228"/>
<name>W4KCJ0_HETIT</name>
<reference evidence="2 3" key="1">
    <citation type="journal article" date="2012" name="New Phytol.">
        <title>Insight into trade-off between wood decay and parasitism from the genome of a fungal forest pathogen.</title>
        <authorList>
            <person name="Olson A."/>
            <person name="Aerts A."/>
            <person name="Asiegbu F."/>
            <person name="Belbahri L."/>
            <person name="Bouzid O."/>
            <person name="Broberg A."/>
            <person name="Canback B."/>
            <person name="Coutinho P.M."/>
            <person name="Cullen D."/>
            <person name="Dalman K."/>
            <person name="Deflorio G."/>
            <person name="van Diepen L.T."/>
            <person name="Dunand C."/>
            <person name="Duplessis S."/>
            <person name="Durling M."/>
            <person name="Gonthier P."/>
            <person name="Grimwood J."/>
            <person name="Fossdal C.G."/>
            <person name="Hansson D."/>
            <person name="Henrissat B."/>
            <person name="Hietala A."/>
            <person name="Himmelstrand K."/>
            <person name="Hoffmeister D."/>
            <person name="Hogberg N."/>
            <person name="James T.Y."/>
            <person name="Karlsson M."/>
            <person name="Kohler A."/>
            <person name="Kues U."/>
            <person name="Lee Y.H."/>
            <person name="Lin Y.C."/>
            <person name="Lind M."/>
            <person name="Lindquist E."/>
            <person name="Lombard V."/>
            <person name="Lucas S."/>
            <person name="Lunden K."/>
            <person name="Morin E."/>
            <person name="Murat C."/>
            <person name="Park J."/>
            <person name="Raffaello T."/>
            <person name="Rouze P."/>
            <person name="Salamov A."/>
            <person name="Schmutz J."/>
            <person name="Solheim H."/>
            <person name="Stahlberg J."/>
            <person name="Velez H."/>
            <person name="de Vries R.P."/>
            <person name="Wiebenga A."/>
            <person name="Woodward S."/>
            <person name="Yakovlev I."/>
            <person name="Garbelotto M."/>
            <person name="Martin F."/>
            <person name="Grigoriev I.V."/>
            <person name="Stenlid J."/>
        </authorList>
    </citation>
    <scope>NUCLEOTIDE SEQUENCE [LARGE SCALE GENOMIC DNA]</scope>
    <source>
        <strain evidence="2 3">TC 32-1</strain>
    </source>
</reference>
<dbReference type="InParanoid" id="W4KCJ0"/>
<dbReference type="EMBL" id="KI925457">
    <property type="protein sequence ID" value="ETW83493.1"/>
    <property type="molecule type" value="Genomic_DNA"/>
</dbReference>